<accession>A0A504UBE0</accession>
<proteinExistence type="predicted"/>
<keyword evidence="3" id="KW-1185">Reference proteome</keyword>
<evidence type="ECO:0000313" key="2">
    <source>
        <dbReference type="EMBL" id="TPP06956.1"/>
    </source>
</evidence>
<keyword evidence="1" id="KW-0732">Signal</keyword>
<dbReference type="SMART" id="SM00671">
    <property type="entry name" value="SEL1"/>
    <property type="match status" value="9"/>
</dbReference>
<dbReference type="InterPro" id="IPR006597">
    <property type="entry name" value="Sel1-like"/>
</dbReference>
<dbReference type="OrthoDB" id="8309387at2"/>
<feature type="chain" id="PRO_5021284601" evidence="1">
    <location>
        <begin position="20"/>
        <end position="923"/>
    </location>
</feature>
<organism evidence="2 3">
    <name type="scientific">Rhizobium glycinendophyticum</name>
    <dbReference type="NCBI Taxonomy" id="2589807"/>
    <lineage>
        <taxon>Bacteria</taxon>
        <taxon>Pseudomonadati</taxon>
        <taxon>Pseudomonadota</taxon>
        <taxon>Alphaproteobacteria</taxon>
        <taxon>Hyphomicrobiales</taxon>
        <taxon>Rhizobiaceae</taxon>
        <taxon>Rhizobium/Agrobacterium group</taxon>
        <taxon>Rhizobium</taxon>
    </lineage>
</organism>
<dbReference type="InterPro" id="IPR050767">
    <property type="entry name" value="Sel1_AlgK"/>
</dbReference>
<dbReference type="RefSeq" id="WP_140829390.1">
    <property type="nucleotide sequence ID" value="NZ_VFYP01000002.1"/>
</dbReference>
<protein>
    <submittedName>
        <fullName evidence="2">Sel1 repeat family protein</fullName>
    </submittedName>
</protein>
<dbReference type="Pfam" id="PF08238">
    <property type="entry name" value="Sel1"/>
    <property type="match status" value="10"/>
</dbReference>
<dbReference type="Gene3D" id="1.25.40.10">
    <property type="entry name" value="Tetratricopeptide repeat domain"/>
    <property type="match status" value="5"/>
</dbReference>
<dbReference type="PANTHER" id="PTHR11102:SF160">
    <property type="entry name" value="ERAD-ASSOCIATED E3 UBIQUITIN-PROTEIN LIGASE COMPONENT HRD3"/>
    <property type="match status" value="1"/>
</dbReference>
<evidence type="ECO:0000313" key="3">
    <source>
        <dbReference type="Proteomes" id="UP000316429"/>
    </source>
</evidence>
<sequence length="923" mass="97356">MQGFRIRRFGMVLATAVLAAASLGERSHAVSQATEALYPAAPPALDYGRICRKPDVPAPLAFDWRGWTGGPVPVSQQQVFADAIRFIDGGSEVTRDLPLARRMLEMLVSQGTGPALGARRRLALLLLDDRAGPQDRKRAADLLVEATASQETDAALSLGRLIAEGELPGLPLPDAPRYLGIAAGFGEPMAAFELSALYANGALPAPFEEAAAHFANLGTINLQTALASGDCAVAAEFGQFLVDKNLPDGAQRAVAWFEVAAKAGHRNALEKLARAYATGRGVEAQPEAARRYWSRAVEAGSVAGLAALAEQDLIAGLDTQDVRHRLQLAMANGDPNAFLLAARFYRGDFNAKADFRALQQVLDQATARSDVSIFTLDILGNAMLSGQGTAPDLQKAKAIYERILAYGTADAEAIYGRYLLKSGAGIEQAVTHLQKAEATGSALVTTTLADIAACRQETGFDQPALLRKAASAGNPLALRKLARLSLDVGNKAQAATLFEKAASLGDRIAMIERAAAILREAEQAGREAKVAAELIDAAGAPGEGIIAGRLALYQALRNGRLGEDAGRSTALLQTLTASFDPAADVEIVRDRLKSGSITSIDPEARQRLERAATAGNADAMLMLAHLLAADKATAAQATEWLIRAAEQGNSEALSTLPTDRAVLTRVTASLENVLLCDGDTLAQKARLYRLLGNQDAASAALATAERVATTRSPRQIFALAQAVMAITPQATDDTERAARLLLKSAEAGYGKASLALARLYDGGKLGDRHLEAIDWYRRAALADEQTAVPELARLASGGADANALQALKSVAIAGNVTALRSLGMLLATRTGADRDEGIHLLEEAAARKDVAAMKILARFHASGLDGQVSAAKSTQWTRMAAEEGDAEAMFQYALALDLGFGVESDAKSAKTWHQKALENGFVQ</sequence>
<dbReference type="InterPro" id="IPR011990">
    <property type="entry name" value="TPR-like_helical_dom_sf"/>
</dbReference>
<dbReference type="EMBL" id="VFYP01000002">
    <property type="protein sequence ID" value="TPP06956.1"/>
    <property type="molecule type" value="Genomic_DNA"/>
</dbReference>
<feature type="signal peptide" evidence="1">
    <location>
        <begin position="1"/>
        <end position="19"/>
    </location>
</feature>
<gene>
    <name evidence="2" type="ORF">FJQ55_14905</name>
</gene>
<evidence type="ECO:0000256" key="1">
    <source>
        <dbReference type="SAM" id="SignalP"/>
    </source>
</evidence>
<dbReference type="PANTHER" id="PTHR11102">
    <property type="entry name" value="SEL-1-LIKE PROTEIN"/>
    <property type="match status" value="1"/>
</dbReference>
<reference evidence="2 3" key="1">
    <citation type="submission" date="2019-06" db="EMBL/GenBank/DDBJ databases">
        <title>Rhizobium sp. CL12 isolated from roots of soybean.</title>
        <authorList>
            <person name="Wang C."/>
        </authorList>
    </citation>
    <scope>NUCLEOTIDE SEQUENCE [LARGE SCALE GENOMIC DNA]</scope>
    <source>
        <strain evidence="2 3">CL12</strain>
    </source>
</reference>
<dbReference type="Proteomes" id="UP000316429">
    <property type="component" value="Unassembled WGS sequence"/>
</dbReference>
<dbReference type="SUPFAM" id="SSF81901">
    <property type="entry name" value="HCP-like"/>
    <property type="match status" value="4"/>
</dbReference>
<name>A0A504UBE0_9HYPH</name>
<comment type="caution">
    <text evidence="2">The sequence shown here is derived from an EMBL/GenBank/DDBJ whole genome shotgun (WGS) entry which is preliminary data.</text>
</comment>
<dbReference type="AlphaFoldDB" id="A0A504UBE0"/>